<comment type="caution">
    <text evidence="1">The sequence shown here is derived from an EMBL/GenBank/DDBJ whole genome shotgun (WGS) entry which is preliminary data.</text>
</comment>
<name>X1PGA7_9ZZZZ</name>
<organism evidence="1">
    <name type="scientific">marine sediment metagenome</name>
    <dbReference type="NCBI Taxonomy" id="412755"/>
    <lineage>
        <taxon>unclassified sequences</taxon>
        <taxon>metagenomes</taxon>
        <taxon>ecological metagenomes</taxon>
    </lineage>
</organism>
<dbReference type="EMBL" id="BARV01040530">
    <property type="protein sequence ID" value="GAI54898.1"/>
    <property type="molecule type" value="Genomic_DNA"/>
</dbReference>
<reference evidence="1" key="1">
    <citation type="journal article" date="2014" name="Front. Microbiol.">
        <title>High frequency of phylogenetically diverse reductive dehalogenase-homologous genes in deep subseafloor sedimentary metagenomes.</title>
        <authorList>
            <person name="Kawai M."/>
            <person name="Futagami T."/>
            <person name="Toyoda A."/>
            <person name="Takaki Y."/>
            <person name="Nishi S."/>
            <person name="Hori S."/>
            <person name="Arai W."/>
            <person name="Tsubouchi T."/>
            <person name="Morono Y."/>
            <person name="Uchiyama I."/>
            <person name="Ito T."/>
            <person name="Fujiyama A."/>
            <person name="Inagaki F."/>
            <person name="Takami H."/>
        </authorList>
    </citation>
    <scope>NUCLEOTIDE SEQUENCE</scope>
    <source>
        <strain evidence="1">Expedition CK06-06</strain>
    </source>
</reference>
<gene>
    <name evidence="1" type="ORF">S06H3_61719</name>
</gene>
<sequence>MIHLVKEDGVVKYLFKDGNNLKIVGEYKTDKEVCKPKQDLPIEHISKEILDLPMELDYEDLLDEVISFIR</sequence>
<feature type="non-terminal residue" evidence="1">
    <location>
        <position position="70"/>
    </location>
</feature>
<proteinExistence type="predicted"/>
<dbReference type="AlphaFoldDB" id="X1PGA7"/>
<protein>
    <submittedName>
        <fullName evidence="1">Uncharacterized protein</fullName>
    </submittedName>
</protein>
<accession>X1PGA7</accession>
<evidence type="ECO:0000313" key="1">
    <source>
        <dbReference type="EMBL" id="GAI54898.1"/>
    </source>
</evidence>